<comment type="caution">
    <text evidence="2">The sequence shown here is derived from an EMBL/GenBank/DDBJ whole genome shotgun (WGS) entry which is preliminary data.</text>
</comment>
<sequence>MGGINGDVGRNRRFPHGIDTIHFRQLELGDREKLEQMETGIEDDYVVRIFDRLIEHKEHKVFGLFAGDQLASVGGYTIFADQYAMLGRLRTDVRYRGEGLATKLLERVIQEIEKLDGVNWVGGNTQRHNYSGMKVLNKLGLPQLIDLHASTVVDDKKLNTETGPLWKEISELDEKKRWLNPLSKDPKTIFPYESYYPFPASPTLFKDEIIKNWMMFKNEAEDRFVIVKEDQKKYKYAQTIYLWEDLWEQPGLLKTISHAKHRLAQQSEEDIYIRFDLTDNQRAEVPDEDAFTFQDPWVLHGKWFDR</sequence>
<dbReference type="RefSeq" id="WP_216687767.1">
    <property type="nucleotide sequence ID" value="NZ_CAUPKR010000022.1"/>
</dbReference>
<name>A0ABS6GRN1_9BACI</name>
<reference evidence="2 3" key="1">
    <citation type="journal article" date="2011" name="Int. J. Syst. Evol. Microbiol.">
        <title>Allobacillus halotolerans gen. nov., sp. nov. isolated from shrimp paste.</title>
        <authorList>
            <person name="Sheu S.Y."/>
            <person name="Arun A.B."/>
            <person name="Jiang S.R."/>
            <person name="Young C.C."/>
            <person name="Chen W.M."/>
        </authorList>
    </citation>
    <scope>NUCLEOTIDE SEQUENCE [LARGE SCALE GENOMIC DNA]</scope>
    <source>
        <strain evidence="2 3">LMG 24826</strain>
    </source>
</reference>
<gene>
    <name evidence="2" type="ORF">KQ486_12145</name>
</gene>
<feature type="domain" description="N-acetyltransferase" evidence="1">
    <location>
        <begin position="21"/>
        <end position="159"/>
    </location>
</feature>
<dbReference type="Pfam" id="PF00583">
    <property type="entry name" value="Acetyltransf_1"/>
    <property type="match status" value="1"/>
</dbReference>
<evidence type="ECO:0000313" key="2">
    <source>
        <dbReference type="EMBL" id="MBU6081765.1"/>
    </source>
</evidence>
<keyword evidence="3" id="KW-1185">Reference proteome</keyword>
<evidence type="ECO:0000259" key="1">
    <source>
        <dbReference type="PROSITE" id="PS51186"/>
    </source>
</evidence>
<proteinExistence type="predicted"/>
<protein>
    <submittedName>
        <fullName evidence="2">GNAT family N-acetyltransferase</fullName>
    </submittedName>
</protein>
<dbReference type="Proteomes" id="UP000812672">
    <property type="component" value="Unassembled WGS sequence"/>
</dbReference>
<dbReference type="PROSITE" id="PS51186">
    <property type="entry name" value="GNAT"/>
    <property type="match status" value="1"/>
</dbReference>
<dbReference type="EMBL" id="JAHLZF010000021">
    <property type="protein sequence ID" value="MBU6081765.1"/>
    <property type="molecule type" value="Genomic_DNA"/>
</dbReference>
<accession>A0ABS6GRN1</accession>
<evidence type="ECO:0000313" key="3">
    <source>
        <dbReference type="Proteomes" id="UP000812672"/>
    </source>
</evidence>
<organism evidence="2 3">
    <name type="scientific">Allobacillus halotolerans</name>
    <dbReference type="NCBI Taxonomy" id="570278"/>
    <lineage>
        <taxon>Bacteria</taxon>
        <taxon>Bacillati</taxon>
        <taxon>Bacillota</taxon>
        <taxon>Bacilli</taxon>
        <taxon>Bacillales</taxon>
        <taxon>Bacillaceae</taxon>
        <taxon>Allobacillus</taxon>
    </lineage>
</organism>
<dbReference type="InterPro" id="IPR000182">
    <property type="entry name" value="GNAT_dom"/>
</dbReference>